<name>A0ACA9PZS4_9GLOM</name>
<gene>
    <name evidence="1" type="ORF">ACOLOM_LOCUS11235</name>
</gene>
<dbReference type="Proteomes" id="UP000789525">
    <property type="component" value="Unassembled WGS sequence"/>
</dbReference>
<evidence type="ECO:0000313" key="1">
    <source>
        <dbReference type="EMBL" id="CAG8723293.1"/>
    </source>
</evidence>
<accession>A0ACA9PZS4</accession>
<proteinExistence type="predicted"/>
<protein>
    <submittedName>
        <fullName evidence="1">12333_t:CDS:1</fullName>
    </submittedName>
</protein>
<keyword evidence="2" id="KW-1185">Reference proteome</keyword>
<reference evidence="1" key="1">
    <citation type="submission" date="2021-06" db="EMBL/GenBank/DDBJ databases">
        <authorList>
            <person name="Kallberg Y."/>
            <person name="Tangrot J."/>
            <person name="Rosling A."/>
        </authorList>
    </citation>
    <scope>NUCLEOTIDE SEQUENCE</scope>
    <source>
        <strain evidence="1">CL356</strain>
    </source>
</reference>
<organism evidence="1 2">
    <name type="scientific">Acaulospora colombiana</name>
    <dbReference type="NCBI Taxonomy" id="27376"/>
    <lineage>
        <taxon>Eukaryota</taxon>
        <taxon>Fungi</taxon>
        <taxon>Fungi incertae sedis</taxon>
        <taxon>Mucoromycota</taxon>
        <taxon>Glomeromycotina</taxon>
        <taxon>Glomeromycetes</taxon>
        <taxon>Diversisporales</taxon>
        <taxon>Acaulosporaceae</taxon>
        <taxon>Acaulospora</taxon>
    </lineage>
</organism>
<evidence type="ECO:0000313" key="2">
    <source>
        <dbReference type="Proteomes" id="UP000789525"/>
    </source>
</evidence>
<feature type="non-terminal residue" evidence="1">
    <location>
        <position position="549"/>
    </location>
</feature>
<feature type="non-terminal residue" evidence="1">
    <location>
        <position position="1"/>
    </location>
</feature>
<dbReference type="EMBL" id="CAJVPT010039624">
    <property type="protein sequence ID" value="CAG8723293.1"/>
    <property type="molecule type" value="Genomic_DNA"/>
</dbReference>
<comment type="caution">
    <text evidence="1">The sequence shown here is derived from an EMBL/GenBank/DDBJ whole genome shotgun (WGS) entry which is preliminary data.</text>
</comment>
<sequence length="549" mass="61931">VSPMEKLNHVRMELSLNFDQPSQGPMLSAPISKAFSPKSSSHLTGPEYNLAVYFMGLEVAERHKWHHGGLTQIRNSESLGGPLRTILRFVRFTNIIFIDASSQKQIEADLEVAIRSVGPEWSEGTWEHAVAYLCIQNGWLLFFDNADKSDLRLDDYLPNSINGTILITTRNRECASYAPDNDMQVGELSEKEAVELLHKVANVHPSSNDKSIAIVKELGLLALAVTQAGAYIFKTRQLDRYLGIFRKHRGKLMREASLKGRNYDGSTYTAFDLSFRLLPGKSQEFMKICAFLHHFRIPQALFEKSITNGFRPEFDIEGYPPMAEMETLISSLKDTFGSGWDDHVFNKLVEPIFQGSLIDAITNQDEQTFYNIHPLVQTYVQDGLVVTKPDHCAFSAGQLLVGGARHSEGSNEWDRELLPHIDNLPASIKEAHISYAGTFAGVYDSTGKWNTSLALWRYCDAKCMKKFEQHKALALSIKDCLGRALSQCGEWREAEKTRRQVLELRTEVLGPRHPGTIVAMNNLAWTLGDRGQLEEAEKIQRQVLELRTE</sequence>